<evidence type="ECO:0000256" key="2">
    <source>
        <dbReference type="ARBA" id="ARBA00008017"/>
    </source>
</evidence>
<dbReference type="InterPro" id="IPR008910">
    <property type="entry name" value="MSC_TM_helix"/>
</dbReference>
<dbReference type="Gene3D" id="3.30.70.100">
    <property type="match status" value="1"/>
</dbReference>
<dbReference type="InterPro" id="IPR023408">
    <property type="entry name" value="MscS_beta-dom_sf"/>
</dbReference>
<feature type="domain" description="Mechanosensitive ion channel MscS C-terminal" evidence="9">
    <location>
        <begin position="185"/>
        <end position="267"/>
    </location>
</feature>
<comment type="caution">
    <text evidence="7">Lacks conserved residue(s) required for the propagation of feature annotation.</text>
</comment>
<dbReference type="InterPro" id="IPR006685">
    <property type="entry name" value="MscS_channel_2nd"/>
</dbReference>
<comment type="subunit">
    <text evidence="7">Homoheptamer.</text>
</comment>
<feature type="domain" description="Mechanosensitive ion channel MscS" evidence="8">
    <location>
        <begin position="113"/>
        <end position="179"/>
    </location>
</feature>
<dbReference type="SUPFAM" id="SSF50182">
    <property type="entry name" value="Sm-like ribonucleoproteins"/>
    <property type="match status" value="1"/>
</dbReference>
<evidence type="ECO:0000259" key="10">
    <source>
        <dbReference type="Pfam" id="PF21088"/>
    </source>
</evidence>
<keyword evidence="7" id="KW-0407">Ion channel</keyword>
<keyword evidence="4 7" id="KW-0812">Transmembrane</keyword>
<feature type="domain" description="Mechanosensitive ion channel transmembrane helices 2/3" evidence="10">
    <location>
        <begin position="71"/>
        <end position="111"/>
    </location>
</feature>
<dbReference type="SUPFAM" id="SSF82861">
    <property type="entry name" value="Mechanosensitive channel protein MscS (YggB), transmembrane region"/>
    <property type="match status" value="1"/>
</dbReference>
<keyword evidence="12" id="KW-1185">Reference proteome</keyword>
<dbReference type="InterPro" id="IPR049278">
    <property type="entry name" value="MS_channel_C"/>
</dbReference>
<evidence type="ECO:0000256" key="1">
    <source>
        <dbReference type="ARBA" id="ARBA00004651"/>
    </source>
</evidence>
<dbReference type="Pfam" id="PF21088">
    <property type="entry name" value="MS_channel_1st"/>
    <property type="match status" value="1"/>
</dbReference>
<comment type="function">
    <text evidence="7">Mechanosensitive channel that participates in the regulation of osmotic pressure changes within the cell, opening in response to stretch forces in the membrane lipid bilayer, without the need for other proteins. Contributes to normal resistance to hypoosmotic shock. Forms an ion channel of 1.0 nanosiemens conductance with a slight preference for anions.</text>
</comment>
<dbReference type="SUPFAM" id="SSF82689">
    <property type="entry name" value="Mechanosensitive channel protein MscS (YggB), C-terminal domain"/>
    <property type="match status" value="1"/>
</dbReference>
<protein>
    <recommendedName>
        <fullName evidence="7">Small-conductance mechanosensitive channel</fullName>
    </recommendedName>
</protein>
<keyword evidence="7" id="KW-0406">Ion transport</keyword>
<dbReference type="RefSeq" id="WP_069956325.1">
    <property type="nucleotide sequence ID" value="NZ_MCGG01000002.1"/>
</dbReference>
<dbReference type="InterPro" id="IPR010920">
    <property type="entry name" value="LSM_dom_sf"/>
</dbReference>
<dbReference type="InterPro" id="IPR011066">
    <property type="entry name" value="MscS_channel_C_sf"/>
</dbReference>
<comment type="caution">
    <text evidence="11">The sequence shown here is derived from an EMBL/GenBank/DDBJ whole genome shotgun (WGS) entry which is preliminary data.</text>
</comment>
<gene>
    <name evidence="11" type="ORF">BEN30_01855</name>
</gene>
<dbReference type="EMBL" id="MCGG01000002">
    <property type="protein sequence ID" value="OEJ69608.1"/>
    <property type="molecule type" value="Genomic_DNA"/>
</dbReference>
<evidence type="ECO:0000256" key="5">
    <source>
        <dbReference type="ARBA" id="ARBA00022989"/>
    </source>
</evidence>
<dbReference type="Gene3D" id="2.30.30.60">
    <property type="match status" value="1"/>
</dbReference>
<comment type="similarity">
    <text evidence="2 7">Belongs to the MscS (TC 1.A.23) family.</text>
</comment>
<dbReference type="STRING" id="28181.BEN30_01855"/>
<dbReference type="InterPro" id="IPR049142">
    <property type="entry name" value="MS_channel_1st"/>
</dbReference>
<dbReference type="InterPro" id="IPR045275">
    <property type="entry name" value="MscS_archaea/bacteria_type"/>
</dbReference>
<evidence type="ECO:0000259" key="9">
    <source>
        <dbReference type="Pfam" id="PF21082"/>
    </source>
</evidence>
<evidence type="ECO:0000256" key="7">
    <source>
        <dbReference type="RuleBase" id="RU369025"/>
    </source>
</evidence>
<dbReference type="GO" id="GO:0008381">
    <property type="term" value="F:mechanosensitive monoatomic ion channel activity"/>
    <property type="evidence" value="ECO:0007669"/>
    <property type="project" value="InterPro"/>
</dbReference>
<keyword evidence="7" id="KW-0997">Cell inner membrane</keyword>
<dbReference type="PANTHER" id="PTHR30221">
    <property type="entry name" value="SMALL-CONDUCTANCE MECHANOSENSITIVE CHANNEL"/>
    <property type="match status" value="1"/>
</dbReference>
<keyword evidence="7" id="KW-0813">Transport</keyword>
<organism evidence="11 12">
    <name type="scientific">Magnetovibrio blakemorei</name>
    <dbReference type="NCBI Taxonomy" id="28181"/>
    <lineage>
        <taxon>Bacteria</taxon>
        <taxon>Pseudomonadati</taxon>
        <taxon>Pseudomonadota</taxon>
        <taxon>Alphaproteobacteria</taxon>
        <taxon>Rhodospirillales</taxon>
        <taxon>Magnetovibrionaceae</taxon>
        <taxon>Magnetovibrio</taxon>
    </lineage>
</organism>
<proteinExistence type="inferred from homology"/>
<dbReference type="Proteomes" id="UP000095347">
    <property type="component" value="Unassembled WGS sequence"/>
</dbReference>
<dbReference type="GO" id="GO:0005886">
    <property type="term" value="C:plasma membrane"/>
    <property type="evidence" value="ECO:0007669"/>
    <property type="project" value="UniProtKB-SubCell"/>
</dbReference>
<dbReference type="InterPro" id="IPR011014">
    <property type="entry name" value="MscS_channel_TM-2"/>
</dbReference>
<dbReference type="Pfam" id="PF05552">
    <property type="entry name" value="MS_channel_1st_1"/>
    <property type="match status" value="1"/>
</dbReference>
<name>A0A1E5QBZ4_9PROT</name>
<feature type="transmembrane region" description="Helical" evidence="7">
    <location>
        <begin position="95"/>
        <end position="126"/>
    </location>
</feature>
<evidence type="ECO:0000259" key="8">
    <source>
        <dbReference type="Pfam" id="PF00924"/>
    </source>
</evidence>
<feature type="transmembrane region" description="Helical" evidence="7">
    <location>
        <begin position="67"/>
        <end position="89"/>
    </location>
</feature>
<dbReference type="Gene3D" id="1.10.287.1260">
    <property type="match status" value="1"/>
</dbReference>
<keyword evidence="3" id="KW-1003">Cell membrane</keyword>
<accession>A0A1E5QBZ4</accession>
<dbReference type="Pfam" id="PF21082">
    <property type="entry name" value="MS_channel_3rd"/>
    <property type="match status" value="1"/>
</dbReference>
<comment type="subcellular location">
    <subcellularLocation>
        <location evidence="7">Cell inner membrane</location>
        <topology evidence="7">Multi-pass membrane protein</topology>
    </subcellularLocation>
    <subcellularLocation>
        <location evidence="1">Cell membrane</location>
        <topology evidence="1">Multi-pass membrane protein</topology>
    </subcellularLocation>
</comment>
<sequence>MDSPQQISQQLQEIIDQVIAVITTYGLNVLGAIAILILGWIAAGWAKSAVAKALNRVKMVDEMLSSFFSSMVKYIILAFTVVAVLNRFGVETTSFVAVIGAAGLAIGLALQGTLSNVAAGVMLLLFRPFRVGHFVEGAGLAGTIKATGLFTTEMATGDNIHIVVPNSQLWGAAIRNFSHHPARRIDLTIGIGYGDDIDKAMDAIKHLASSDERVYAEPAPFVEVGNLGDSAVELVVRVWADNGNYWPVRFALLKAIKQTFDKEGISFPFPQRDVHLHQV</sequence>
<evidence type="ECO:0000256" key="4">
    <source>
        <dbReference type="ARBA" id="ARBA00022692"/>
    </source>
</evidence>
<feature type="transmembrane region" description="Helical" evidence="7">
    <location>
        <begin position="25"/>
        <end position="46"/>
    </location>
</feature>
<evidence type="ECO:0000313" key="11">
    <source>
        <dbReference type="EMBL" id="OEJ69608.1"/>
    </source>
</evidence>
<dbReference type="Pfam" id="PF00924">
    <property type="entry name" value="MS_channel_2nd"/>
    <property type="match status" value="1"/>
</dbReference>
<evidence type="ECO:0000256" key="3">
    <source>
        <dbReference type="ARBA" id="ARBA00022475"/>
    </source>
</evidence>
<keyword evidence="6 7" id="KW-0472">Membrane</keyword>
<dbReference type="OrthoDB" id="9799209at2"/>
<evidence type="ECO:0000313" key="12">
    <source>
        <dbReference type="Proteomes" id="UP000095347"/>
    </source>
</evidence>
<reference evidence="12" key="1">
    <citation type="submission" date="2016-07" db="EMBL/GenBank/DDBJ databases">
        <authorList>
            <person name="Florea S."/>
            <person name="Webb J.S."/>
            <person name="Jaromczyk J."/>
            <person name="Schardl C.L."/>
        </authorList>
    </citation>
    <scope>NUCLEOTIDE SEQUENCE [LARGE SCALE GENOMIC DNA]</scope>
    <source>
        <strain evidence="12">MV-1</strain>
    </source>
</reference>
<keyword evidence="5 7" id="KW-1133">Transmembrane helix</keyword>
<dbReference type="PANTHER" id="PTHR30221:SF1">
    <property type="entry name" value="SMALL-CONDUCTANCE MECHANOSENSITIVE CHANNEL"/>
    <property type="match status" value="1"/>
</dbReference>
<evidence type="ECO:0000256" key="6">
    <source>
        <dbReference type="ARBA" id="ARBA00023136"/>
    </source>
</evidence>
<dbReference type="AlphaFoldDB" id="A0A1E5QBZ4"/>